<dbReference type="RefSeq" id="WP_047122186.1">
    <property type="nucleotide sequence ID" value="NZ_LN831790.1"/>
</dbReference>
<accession>A0A0F7W6V4</accession>
<evidence type="ECO:0000313" key="1">
    <source>
        <dbReference type="EMBL" id="CQR65612.1"/>
    </source>
</evidence>
<sequence length="59" mass="6841">MPGTRHKFYRPFLRARQPATSPLTLLTAIGAKVAPTTEMFTRAKFRDVDPTPWYPDYQE</sequence>
<proteinExistence type="predicted"/>
<gene>
    <name evidence="1" type="primary">sle_61570</name>
</gene>
<dbReference type="KEGG" id="sle:sle_61570"/>
<evidence type="ECO:0000313" key="2">
    <source>
        <dbReference type="Proteomes" id="UP000035016"/>
    </source>
</evidence>
<reference evidence="1 2" key="1">
    <citation type="submission" date="2015-02" db="EMBL/GenBank/DDBJ databases">
        <authorList>
            <person name="Gomez-Escribano P.J."/>
        </authorList>
    </citation>
    <scope>NUCLEOTIDE SEQUENCE [LARGE SCALE GENOMIC DNA]</scope>
    <source>
        <strain evidence="2">C34 (DSM 42122 / NRRL B-24963)</strain>
    </source>
</reference>
<protein>
    <submittedName>
        <fullName evidence="1">Uncharacterized protein</fullName>
    </submittedName>
</protein>
<name>A0A0F7W6V4_STRLW</name>
<dbReference type="Proteomes" id="UP000035016">
    <property type="component" value="Chromosome Chromosome"/>
</dbReference>
<dbReference type="EMBL" id="LN831790">
    <property type="protein sequence ID" value="CQR65612.1"/>
    <property type="molecule type" value="Genomic_DNA"/>
</dbReference>
<dbReference type="AlphaFoldDB" id="A0A0F7W6V4"/>
<organism evidence="1 2">
    <name type="scientific">Streptomyces leeuwenhoekii</name>
    <dbReference type="NCBI Taxonomy" id="1437453"/>
    <lineage>
        <taxon>Bacteria</taxon>
        <taxon>Bacillati</taxon>
        <taxon>Actinomycetota</taxon>
        <taxon>Actinomycetes</taxon>
        <taxon>Kitasatosporales</taxon>
        <taxon>Streptomycetaceae</taxon>
        <taxon>Streptomyces</taxon>
    </lineage>
</organism>